<dbReference type="SUPFAM" id="SSF51735">
    <property type="entry name" value="NAD(P)-binding Rossmann-fold domains"/>
    <property type="match status" value="1"/>
</dbReference>
<accession>A0A3B0BGP8</accession>
<evidence type="ECO:0000259" key="1">
    <source>
        <dbReference type="Pfam" id="PF01370"/>
    </source>
</evidence>
<keyword evidence="3" id="KW-1185">Reference proteome</keyword>
<dbReference type="OrthoDB" id="3174087at2"/>
<dbReference type="GO" id="GO:0004029">
    <property type="term" value="F:aldehyde dehydrogenase (NAD+) activity"/>
    <property type="evidence" value="ECO:0007669"/>
    <property type="project" value="TreeGrafter"/>
</dbReference>
<dbReference type="GO" id="GO:0005737">
    <property type="term" value="C:cytoplasm"/>
    <property type="evidence" value="ECO:0007669"/>
    <property type="project" value="TreeGrafter"/>
</dbReference>
<dbReference type="AlphaFoldDB" id="A0A3B0BGP8"/>
<dbReference type="PANTHER" id="PTHR48079:SF6">
    <property type="entry name" value="NAD(P)-BINDING DOMAIN-CONTAINING PROTEIN-RELATED"/>
    <property type="match status" value="1"/>
</dbReference>
<protein>
    <submittedName>
        <fullName evidence="2">NAD(P)-dependent oxidoreductase</fullName>
    </submittedName>
</protein>
<feature type="domain" description="NAD-dependent epimerase/dehydratase" evidence="1">
    <location>
        <begin position="5"/>
        <end position="213"/>
    </location>
</feature>
<proteinExistence type="predicted"/>
<evidence type="ECO:0000313" key="3">
    <source>
        <dbReference type="Proteomes" id="UP000270343"/>
    </source>
</evidence>
<reference evidence="2 3" key="1">
    <citation type="journal article" date="2015" name="Antonie Van Leeuwenhoek">
        <title>Streptomyces klenkii sp. nov., isolated from deep marine sediment.</title>
        <authorList>
            <person name="Veyisoglu A."/>
            <person name="Sahin N."/>
        </authorList>
    </citation>
    <scope>NUCLEOTIDE SEQUENCE [LARGE SCALE GENOMIC DNA]</scope>
    <source>
        <strain evidence="2 3">KCTC 29202</strain>
    </source>
</reference>
<dbReference type="InterPro" id="IPR001509">
    <property type="entry name" value="Epimerase_deHydtase"/>
</dbReference>
<evidence type="ECO:0000313" key="2">
    <source>
        <dbReference type="EMBL" id="RKN71534.1"/>
    </source>
</evidence>
<organism evidence="2 3">
    <name type="scientific">Streptomyces klenkii</name>
    <dbReference type="NCBI Taxonomy" id="1420899"/>
    <lineage>
        <taxon>Bacteria</taxon>
        <taxon>Bacillati</taxon>
        <taxon>Actinomycetota</taxon>
        <taxon>Actinomycetes</taxon>
        <taxon>Kitasatosporales</taxon>
        <taxon>Streptomycetaceae</taxon>
        <taxon>Streptomyces</taxon>
    </lineage>
</organism>
<comment type="caution">
    <text evidence="2">The sequence shown here is derived from an EMBL/GenBank/DDBJ whole genome shotgun (WGS) entry which is preliminary data.</text>
</comment>
<name>A0A3B0BGP8_9ACTN</name>
<dbReference type="InterPro" id="IPR036291">
    <property type="entry name" value="NAD(P)-bd_dom_sf"/>
</dbReference>
<dbReference type="RefSeq" id="WP_120756147.1">
    <property type="nucleotide sequence ID" value="NZ_RBAM01000006.1"/>
</dbReference>
<sequence>MRYAVTGATGFVGTRLVAHLTALGHDVTALVRDPRRTVPGARTAPADLATGAGLREATAGADVVIHLAALTHAADPRALATVNTGGTRRLAAALASHPHPPRLVYCSSLAASGPGRLRHEDDTPAPVSAYGRSKLGGEDALRRAAGRLPALTVRPPIVYGPGDRQFLPRLAAAARTGLLPAVGPRGPRRYSLLHVDDLCRALLAAAEHGRPGAVHHVGDGAEHLWSDIGAAVAAALGRRPPRVVHLPAPLALAAAHALGRTGMLNPDKVSEARHPSWTTAPGTLPGFAPRITWPDGLRTTPSPALLDIRSST</sequence>
<dbReference type="InterPro" id="IPR051783">
    <property type="entry name" value="NAD(P)-dependent_oxidoreduct"/>
</dbReference>
<dbReference type="PANTHER" id="PTHR48079">
    <property type="entry name" value="PROTEIN YEEZ"/>
    <property type="match status" value="1"/>
</dbReference>
<dbReference type="Proteomes" id="UP000270343">
    <property type="component" value="Unassembled WGS sequence"/>
</dbReference>
<dbReference type="Gene3D" id="3.40.50.720">
    <property type="entry name" value="NAD(P)-binding Rossmann-like Domain"/>
    <property type="match status" value="1"/>
</dbReference>
<dbReference type="EMBL" id="RBAM01000006">
    <property type="protein sequence ID" value="RKN71534.1"/>
    <property type="molecule type" value="Genomic_DNA"/>
</dbReference>
<dbReference type="Pfam" id="PF01370">
    <property type="entry name" value="Epimerase"/>
    <property type="match status" value="1"/>
</dbReference>
<gene>
    <name evidence="2" type="ORF">D7231_16110</name>
</gene>